<accession>A0A7W6BI62</accession>
<dbReference type="InterPro" id="IPR021251">
    <property type="entry name" value="DUF2793"/>
</dbReference>
<dbReference type="AlphaFoldDB" id="A0A7W6BI62"/>
<gene>
    <name evidence="1" type="ORF">GGR43_001189</name>
</gene>
<comment type="caution">
    <text evidence="1">The sequence shown here is derived from an EMBL/GenBank/DDBJ whole genome shotgun (WGS) entry which is preliminary data.</text>
</comment>
<proteinExistence type="predicted"/>
<reference evidence="1 2" key="1">
    <citation type="submission" date="2020-08" db="EMBL/GenBank/DDBJ databases">
        <title>Genomic Encyclopedia of Type Strains, Phase IV (KMG-IV): sequencing the most valuable type-strain genomes for metagenomic binning, comparative biology and taxonomic classification.</title>
        <authorList>
            <person name="Goeker M."/>
        </authorList>
    </citation>
    <scope>NUCLEOTIDE SEQUENCE [LARGE SCALE GENOMIC DNA]</scope>
    <source>
        <strain evidence="1 2">DSM 26189</strain>
    </source>
</reference>
<keyword evidence="2" id="KW-1185">Reference proteome</keyword>
<dbReference type="Pfam" id="PF10983">
    <property type="entry name" value="DUF2793"/>
    <property type="match status" value="1"/>
</dbReference>
<sequence>MADESSDRFALPLLAAGQAQKEITHNEALARIDMLLHARAESLSQTAPPGAAAPGQCWIVASGATGEWAGRDHCLAMLTAGGWRFVAPRAGLRVEVADEGAVYRHDGSSWLPDAARQDGYYVNGQRIVGPRGDAIGDPAGGSVVDVEVRAAMAQLLAALRSHGLIAEA</sequence>
<evidence type="ECO:0008006" key="3">
    <source>
        <dbReference type="Google" id="ProtNLM"/>
    </source>
</evidence>
<evidence type="ECO:0000313" key="2">
    <source>
        <dbReference type="Proteomes" id="UP000571950"/>
    </source>
</evidence>
<evidence type="ECO:0000313" key="1">
    <source>
        <dbReference type="EMBL" id="MBB3925476.1"/>
    </source>
</evidence>
<dbReference type="RefSeq" id="WP_188071031.1">
    <property type="nucleotide sequence ID" value="NZ_BSPS01000190.1"/>
</dbReference>
<name>A0A7W6BI62_9SPHN</name>
<organism evidence="1 2">
    <name type="scientific">Sphingobium jiangsuense</name>
    <dbReference type="NCBI Taxonomy" id="870476"/>
    <lineage>
        <taxon>Bacteria</taxon>
        <taxon>Pseudomonadati</taxon>
        <taxon>Pseudomonadota</taxon>
        <taxon>Alphaproteobacteria</taxon>
        <taxon>Sphingomonadales</taxon>
        <taxon>Sphingomonadaceae</taxon>
        <taxon>Sphingobium</taxon>
    </lineage>
</organism>
<dbReference type="Proteomes" id="UP000571950">
    <property type="component" value="Unassembled WGS sequence"/>
</dbReference>
<protein>
    <recommendedName>
        <fullName evidence="3">DUF2793 domain-containing protein</fullName>
    </recommendedName>
</protein>
<dbReference type="EMBL" id="JACIDT010000003">
    <property type="protein sequence ID" value="MBB3925476.1"/>
    <property type="molecule type" value="Genomic_DNA"/>
</dbReference>